<gene>
    <name evidence="2" type="ORF">Vbra_6831</name>
</gene>
<evidence type="ECO:0000256" key="1">
    <source>
        <dbReference type="SAM" id="MobiDB-lite"/>
    </source>
</evidence>
<dbReference type="VEuPathDB" id="CryptoDB:Vbra_6831"/>
<feature type="region of interest" description="Disordered" evidence="1">
    <location>
        <begin position="312"/>
        <end position="332"/>
    </location>
</feature>
<feature type="compositionally biased region" description="Acidic residues" evidence="1">
    <location>
        <begin position="44"/>
        <end position="53"/>
    </location>
</feature>
<protein>
    <submittedName>
        <fullName evidence="2">Uncharacterized protein</fullName>
    </submittedName>
</protein>
<reference evidence="2 3" key="1">
    <citation type="submission" date="2014-11" db="EMBL/GenBank/DDBJ databases">
        <authorList>
            <person name="Zhu J."/>
            <person name="Qi W."/>
            <person name="Song R."/>
        </authorList>
    </citation>
    <scope>NUCLEOTIDE SEQUENCE [LARGE SCALE GENOMIC DNA]</scope>
</reference>
<accession>A0A0G4EAR8</accession>
<feature type="compositionally biased region" description="Basic and acidic residues" evidence="1">
    <location>
        <begin position="734"/>
        <end position="763"/>
    </location>
</feature>
<keyword evidence="3" id="KW-1185">Reference proteome</keyword>
<dbReference type="Proteomes" id="UP000041254">
    <property type="component" value="Unassembled WGS sequence"/>
</dbReference>
<evidence type="ECO:0000313" key="2">
    <source>
        <dbReference type="EMBL" id="CEL92373.1"/>
    </source>
</evidence>
<feature type="region of interest" description="Disordered" evidence="1">
    <location>
        <begin position="1"/>
        <end position="84"/>
    </location>
</feature>
<organism evidence="2 3">
    <name type="scientific">Vitrella brassicaformis (strain CCMP3155)</name>
    <dbReference type="NCBI Taxonomy" id="1169540"/>
    <lineage>
        <taxon>Eukaryota</taxon>
        <taxon>Sar</taxon>
        <taxon>Alveolata</taxon>
        <taxon>Colpodellida</taxon>
        <taxon>Vitrellaceae</taxon>
        <taxon>Vitrella</taxon>
    </lineage>
</organism>
<dbReference type="EMBL" id="CDMY01000069">
    <property type="protein sequence ID" value="CEL92373.1"/>
    <property type="molecule type" value="Genomic_DNA"/>
</dbReference>
<feature type="compositionally biased region" description="Low complexity" evidence="1">
    <location>
        <begin position="13"/>
        <end position="23"/>
    </location>
</feature>
<name>A0A0G4EAR8_VITBC</name>
<dbReference type="PhylomeDB" id="A0A0G4EAR8"/>
<dbReference type="InParanoid" id="A0A0G4EAR8"/>
<feature type="region of interest" description="Disordered" evidence="1">
    <location>
        <begin position="726"/>
        <end position="763"/>
    </location>
</feature>
<sequence length="763" mass="83400">MDVKDRPARPMRKAAMAASSAAAAGGGGGGDRKRYLFSDSSSMDSDDCSDSWEDYGHARRPAKAAVKKEGKNKGRKDVKKARTKPLTPDDVEMEDVGEVRHEEALAVLAEVAERLQAQINMVNDAKAKAQQMLDAKAALPAPDTFAKQKHMQEVDRHCRVLTAMVRCEADIQISTVDKTAKQQVEACVKKLDVILNTMDKLNQDEVRSGLEELPEALWMTTEEGFGLGAYLGYHTFMTSLSTINTHFSHLSRQPAVHPIVDIYAKPTKRTAAKLPGRVSQCRSLHVHYPPTPRLVTLLEQLAATIETVELQGTRDPQQGRGQINAEVPSKESPTAFPKLTKATVGSMWESIARTRKYELPVLEELSIVSVHGLAAAWVRNASSGISSLHFIPNKADEMVIVGDDDGTYARYQHVIEVASAIKDTPSVGTLSSLTGQVEFSYPVWGFEAGNDDPEQLIDVIGTDNGGGPLRHVEMGLNTIGGTKIIRALHHFRTTCLSPGATESYHTYSWHRRRDGLSLCLPLTSEANDPPVAPALPTLHLCFAQADKVELKSHADADVPDIGPLALPRVNELDICWGGSQWGGLQGYGVLPSYIMSDPPTMFPNLKSVSIIQCSHGAGFFEGGAGQVLGALPSIDRWRVYGGEGEAGRQVMSSRVSRLEMHLSLERHPRVRYLTDEAEKGLFRSFAECVVSVFESFPRLKCVVLSPYKPRPKGLITLLRESSQKRLTVSGGEGKTIEMRPNRKKAASKDTKRGDKDEATKAAA</sequence>
<dbReference type="AlphaFoldDB" id="A0A0G4EAR8"/>
<evidence type="ECO:0000313" key="3">
    <source>
        <dbReference type="Proteomes" id="UP000041254"/>
    </source>
</evidence>
<feature type="compositionally biased region" description="Basic residues" evidence="1">
    <location>
        <begin position="73"/>
        <end position="83"/>
    </location>
</feature>
<proteinExistence type="predicted"/>